<feature type="region of interest" description="Disordered" evidence="2">
    <location>
        <begin position="30"/>
        <end position="53"/>
    </location>
</feature>
<gene>
    <name evidence="5" type="ORF">CLV47_13511</name>
</gene>
<evidence type="ECO:0000313" key="6">
    <source>
        <dbReference type="Proteomes" id="UP000237752"/>
    </source>
</evidence>
<dbReference type="Gene3D" id="3.40.190.10">
    <property type="entry name" value="Periplasmic binding protein-like II"/>
    <property type="match status" value="2"/>
</dbReference>
<dbReference type="Proteomes" id="UP000237752">
    <property type="component" value="Unassembled WGS sequence"/>
</dbReference>
<keyword evidence="6" id="KW-1185">Reference proteome</keyword>
<feature type="chain" id="PRO_5038568544" evidence="3">
    <location>
        <begin position="25"/>
        <end position="312"/>
    </location>
</feature>
<dbReference type="EMBL" id="PVUE01000035">
    <property type="protein sequence ID" value="PRZ29217.1"/>
    <property type="molecule type" value="Genomic_DNA"/>
</dbReference>
<organism evidence="5 6">
    <name type="scientific">Antricoccus suffuscus</name>
    <dbReference type="NCBI Taxonomy" id="1629062"/>
    <lineage>
        <taxon>Bacteria</taxon>
        <taxon>Bacillati</taxon>
        <taxon>Actinomycetota</taxon>
        <taxon>Actinomycetes</taxon>
        <taxon>Geodermatophilales</taxon>
        <taxon>Antricoccaceae</taxon>
        <taxon>Antricoccus</taxon>
    </lineage>
</organism>
<accession>A0A2T0YYP1</accession>
<dbReference type="Pfam" id="PF00497">
    <property type="entry name" value="SBP_bac_3"/>
    <property type="match status" value="1"/>
</dbReference>
<evidence type="ECO:0000256" key="3">
    <source>
        <dbReference type="SAM" id="SignalP"/>
    </source>
</evidence>
<comment type="caution">
    <text evidence="5">The sequence shown here is derived from an EMBL/GenBank/DDBJ whole genome shotgun (WGS) entry which is preliminary data.</text>
</comment>
<reference evidence="5 6" key="1">
    <citation type="submission" date="2018-03" db="EMBL/GenBank/DDBJ databases">
        <title>Genomic Encyclopedia of Archaeal and Bacterial Type Strains, Phase II (KMG-II): from individual species to whole genera.</title>
        <authorList>
            <person name="Goeker M."/>
        </authorList>
    </citation>
    <scope>NUCLEOTIDE SEQUENCE [LARGE SCALE GENOMIC DNA]</scope>
    <source>
        <strain evidence="5 6">DSM 100065</strain>
    </source>
</reference>
<dbReference type="PANTHER" id="PTHR35936">
    <property type="entry name" value="MEMBRANE-BOUND LYTIC MUREIN TRANSGLYCOSYLASE F"/>
    <property type="match status" value="1"/>
</dbReference>
<evidence type="ECO:0000256" key="2">
    <source>
        <dbReference type="SAM" id="MobiDB-lite"/>
    </source>
</evidence>
<dbReference type="SUPFAM" id="SSF53850">
    <property type="entry name" value="Periplasmic binding protein-like II"/>
    <property type="match status" value="1"/>
</dbReference>
<dbReference type="PANTHER" id="PTHR35936:SF17">
    <property type="entry name" value="ARGININE-BINDING EXTRACELLULAR PROTEIN ARTP"/>
    <property type="match status" value="1"/>
</dbReference>
<dbReference type="PROSITE" id="PS51257">
    <property type="entry name" value="PROKAR_LIPOPROTEIN"/>
    <property type="match status" value="1"/>
</dbReference>
<dbReference type="OrthoDB" id="4633994at2"/>
<sequence>MLVRSRRFVAVASIVAASALMLSACGSDSGGSGSGSGSKSNSSQIDAKKDPTPDLKVDDAAAALVPAQYKSKGTLVVGSDTTYPPNEYIDADGKTIVGMDVDMGNAIGKKLGLKVEFQTATFDTLLAALGSKYDIGMSSFTDNAEREKIVDFVTYFNAGTAWVAKKGAKIDIDNMCGKKVSVQTGTTQEVDIDARSKKCTDEGKDAISIQKNGDQGIVTTNVVSGKSAAMLADLPVILDAISKTDGQLVQVGKMYDAAPYGVAVPKSGGTLKEAIQAAIDSMIKDGSYKKILVKWGADVGAVDKAQINAAGA</sequence>
<keyword evidence="1 3" id="KW-0732">Signal</keyword>
<evidence type="ECO:0000313" key="5">
    <source>
        <dbReference type="EMBL" id="PRZ29217.1"/>
    </source>
</evidence>
<feature type="signal peptide" evidence="3">
    <location>
        <begin position="1"/>
        <end position="24"/>
    </location>
</feature>
<dbReference type="InterPro" id="IPR001638">
    <property type="entry name" value="Solute-binding_3/MltF_N"/>
</dbReference>
<name>A0A2T0YYP1_9ACTN</name>
<protein>
    <submittedName>
        <fullName evidence="5">Amino acid ABC transporter substrate-binding protein (PAAT family)</fullName>
    </submittedName>
</protein>
<evidence type="ECO:0000256" key="1">
    <source>
        <dbReference type="ARBA" id="ARBA00022729"/>
    </source>
</evidence>
<feature type="domain" description="Solute-binding protein family 3/N-terminal" evidence="4">
    <location>
        <begin position="74"/>
        <end position="299"/>
    </location>
</feature>
<evidence type="ECO:0000259" key="4">
    <source>
        <dbReference type="SMART" id="SM00062"/>
    </source>
</evidence>
<dbReference type="AlphaFoldDB" id="A0A2T0YYP1"/>
<dbReference type="CDD" id="cd01004">
    <property type="entry name" value="PBP2_MidA_like"/>
    <property type="match status" value="1"/>
</dbReference>
<dbReference type="SMART" id="SM00062">
    <property type="entry name" value="PBPb"/>
    <property type="match status" value="1"/>
</dbReference>
<proteinExistence type="predicted"/>